<feature type="domain" description="PAS" evidence="9">
    <location>
        <begin position="171"/>
        <end position="217"/>
    </location>
</feature>
<dbReference type="GO" id="GO:0005886">
    <property type="term" value="C:plasma membrane"/>
    <property type="evidence" value="ECO:0007669"/>
    <property type="project" value="TreeGrafter"/>
</dbReference>
<dbReference type="CDD" id="cd00130">
    <property type="entry name" value="PAS"/>
    <property type="match status" value="2"/>
</dbReference>
<dbReference type="InterPro" id="IPR001610">
    <property type="entry name" value="PAC"/>
</dbReference>
<proteinExistence type="predicted"/>
<comment type="caution">
    <text evidence="11">The sequence shown here is derived from an EMBL/GenBank/DDBJ whole genome shotgun (WGS) entry which is preliminary data.</text>
</comment>
<dbReference type="PROSITE" id="PS50112">
    <property type="entry name" value="PAS"/>
    <property type="match status" value="1"/>
</dbReference>
<evidence type="ECO:0000256" key="1">
    <source>
        <dbReference type="ARBA" id="ARBA00000085"/>
    </source>
</evidence>
<dbReference type="SMART" id="SM00091">
    <property type="entry name" value="PAS"/>
    <property type="match status" value="2"/>
</dbReference>
<evidence type="ECO:0000313" key="11">
    <source>
        <dbReference type="EMBL" id="OGY29077.1"/>
    </source>
</evidence>
<dbReference type="GO" id="GO:0000155">
    <property type="term" value="F:phosphorelay sensor kinase activity"/>
    <property type="evidence" value="ECO:0007669"/>
    <property type="project" value="InterPro"/>
</dbReference>
<dbReference type="PROSITE" id="PS50109">
    <property type="entry name" value="HIS_KIN"/>
    <property type="match status" value="1"/>
</dbReference>
<dbReference type="Gene3D" id="3.30.565.10">
    <property type="entry name" value="Histidine kinase-like ATPase, C-terminal domain"/>
    <property type="match status" value="1"/>
</dbReference>
<evidence type="ECO:0000256" key="4">
    <source>
        <dbReference type="ARBA" id="ARBA00022679"/>
    </source>
</evidence>
<dbReference type="GO" id="GO:0006355">
    <property type="term" value="P:regulation of DNA-templated transcription"/>
    <property type="evidence" value="ECO:0007669"/>
    <property type="project" value="InterPro"/>
</dbReference>
<evidence type="ECO:0000259" key="8">
    <source>
        <dbReference type="PROSITE" id="PS50109"/>
    </source>
</evidence>
<feature type="domain" description="PAC" evidence="10">
    <location>
        <begin position="248"/>
        <end position="300"/>
    </location>
</feature>
<evidence type="ECO:0000256" key="7">
    <source>
        <dbReference type="ARBA" id="ARBA00023136"/>
    </source>
</evidence>
<dbReference type="Gene3D" id="3.30.450.20">
    <property type="entry name" value="PAS domain"/>
    <property type="match status" value="2"/>
</dbReference>
<dbReference type="InterPro" id="IPR000014">
    <property type="entry name" value="PAS"/>
</dbReference>
<dbReference type="InterPro" id="IPR003594">
    <property type="entry name" value="HATPase_dom"/>
</dbReference>
<feature type="domain" description="PAC" evidence="10">
    <location>
        <begin position="87"/>
        <end position="138"/>
    </location>
</feature>
<dbReference type="Pfam" id="PF00512">
    <property type="entry name" value="HisKA"/>
    <property type="match status" value="1"/>
</dbReference>
<evidence type="ECO:0000256" key="2">
    <source>
        <dbReference type="ARBA" id="ARBA00012438"/>
    </source>
</evidence>
<dbReference type="CDD" id="cd00082">
    <property type="entry name" value="HisKA"/>
    <property type="match status" value="1"/>
</dbReference>
<dbReference type="PRINTS" id="PR00344">
    <property type="entry name" value="BCTRLSENSOR"/>
</dbReference>
<dbReference type="EC" id="2.7.13.3" evidence="2"/>
<dbReference type="FunFam" id="1.10.287.130:FF:000001">
    <property type="entry name" value="Two-component sensor histidine kinase"/>
    <property type="match status" value="1"/>
</dbReference>
<dbReference type="Pfam" id="PF00989">
    <property type="entry name" value="PAS"/>
    <property type="match status" value="1"/>
</dbReference>
<keyword evidence="6" id="KW-0902">Two-component regulatory system</keyword>
<dbReference type="NCBIfam" id="TIGR00229">
    <property type="entry name" value="sensory_box"/>
    <property type="match status" value="2"/>
</dbReference>
<keyword evidence="4" id="KW-0808">Transferase</keyword>
<evidence type="ECO:0000259" key="9">
    <source>
        <dbReference type="PROSITE" id="PS50112"/>
    </source>
</evidence>
<reference evidence="11 12" key="1">
    <citation type="journal article" date="2016" name="Nat. Commun.">
        <title>Thousands of microbial genomes shed light on interconnected biogeochemical processes in an aquifer system.</title>
        <authorList>
            <person name="Anantharaman K."/>
            <person name="Brown C.T."/>
            <person name="Hug L.A."/>
            <person name="Sharon I."/>
            <person name="Castelle C.J."/>
            <person name="Probst A.J."/>
            <person name="Thomas B.C."/>
            <person name="Singh A."/>
            <person name="Wilkins M.J."/>
            <person name="Karaoz U."/>
            <person name="Brodie E.L."/>
            <person name="Williams K.H."/>
            <person name="Hubbard S.S."/>
            <person name="Banfield J.F."/>
        </authorList>
    </citation>
    <scope>NUCLEOTIDE SEQUENCE [LARGE SCALE GENOMIC DNA]</scope>
</reference>
<sequence>MKKTKTPKKPILDLLPIEERWNSLVKNTLDFVYIVDRQGKFIFVNRTDLIYKKEKILGREAADYVLKEYRPIVKKAFNRCLKTAQPQIYEAEIIAVKGETRWFRSYVSPIKTSEGILALLLISTDITAAKKAEIELQKVHNELEQRVYSRTVELQKLTEKMAQNLVGVEREKNRWEAIFSNVEEGVYISDSNKRTITMNGACEIMSGWDEKEAAGRSYHEVFSCHDNQGHYYPDFDPVEKVYQSLEPIHYDEHLHTSRDGSERWVGVSYTPILDSEHLVQCVAVIRDITSLKEIEVAKSEFVSIASHELRTPLTVINGYLSLLLSGDLGDISDASKRMQHLQVINKIYNETRRLTALVEELLNVTRIEEGRIKLNLREVYLSEVIREVVSEFEPLVQRQNSVLQANFAGEEKPIVGDCDKIKQVLVNLVDNAIKYNPPQVKINIKIRPYNDRVEVTVEDNGVGIPAALQGRIFSKFQQVPGSYTKENKGSGLGLFIAKSLVELHHGSIELRSTPGKGSEFIFSLPTVAR</sequence>
<evidence type="ECO:0000313" key="12">
    <source>
        <dbReference type="Proteomes" id="UP000178068"/>
    </source>
</evidence>
<dbReference type="EMBL" id="MHCZ01000042">
    <property type="protein sequence ID" value="OGY29077.1"/>
    <property type="molecule type" value="Genomic_DNA"/>
</dbReference>
<dbReference type="Pfam" id="PF08448">
    <property type="entry name" value="PAS_4"/>
    <property type="match status" value="1"/>
</dbReference>
<protein>
    <recommendedName>
        <fullName evidence="2">histidine kinase</fullName>
        <ecNumber evidence="2">2.7.13.3</ecNumber>
    </recommendedName>
</protein>
<evidence type="ECO:0000256" key="6">
    <source>
        <dbReference type="ARBA" id="ARBA00023012"/>
    </source>
</evidence>
<organism evidence="11 12">
    <name type="scientific">Candidatus Woykebacteria bacterium RIFCSPHIGHO2_12_FULL_45_10</name>
    <dbReference type="NCBI Taxonomy" id="1802603"/>
    <lineage>
        <taxon>Bacteria</taxon>
        <taxon>Candidatus Woykeibacteriota</taxon>
    </lineage>
</organism>
<dbReference type="InterPro" id="IPR013767">
    <property type="entry name" value="PAS_fold"/>
</dbReference>
<dbReference type="InterPro" id="IPR000700">
    <property type="entry name" value="PAS-assoc_C"/>
</dbReference>
<dbReference type="SMART" id="SM00387">
    <property type="entry name" value="HATPase_c"/>
    <property type="match status" value="1"/>
</dbReference>
<dbReference type="SMART" id="SM00086">
    <property type="entry name" value="PAC"/>
    <property type="match status" value="2"/>
</dbReference>
<dbReference type="SUPFAM" id="SSF55785">
    <property type="entry name" value="PYP-like sensor domain (PAS domain)"/>
    <property type="match status" value="2"/>
</dbReference>
<dbReference type="AlphaFoldDB" id="A0A1G1WPG0"/>
<evidence type="ECO:0000259" key="10">
    <source>
        <dbReference type="PROSITE" id="PS50113"/>
    </source>
</evidence>
<dbReference type="GO" id="GO:0009927">
    <property type="term" value="F:histidine phosphotransfer kinase activity"/>
    <property type="evidence" value="ECO:0007669"/>
    <property type="project" value="TreeGrafter"/>
</dbReference>
<dbReference type="PANTHER" id="PTHR43047:SF72">
    <property type="entry name" value="OSMOSENSING HISTIDINE PROTEIN KINASE SLN1"/>
    <property type="match status" value="1"/>
</dbReference>
<dbReference type="PANTHER" id="PTHR43047">
    <property type="entry name" value="TWO-COMPONENT HISTIDINE PROTEIN KINASE"/>
    <property type="match status" value="1"/>
</dbReference>
<dbReference type="Proteomes" id="UP000178068">
    <property type="component" value="Unassembled WGS sequence"/>
</dbReference>
<name>A0A1G1WPG0_9BACT</name>
<keyword evidence="3" id="KW-0597">Phosphoprotein</keyword>
<dbReference type="InterPro" id="IPR004358">
    <property type="entry name" value="Sig_transdc_His_kin-like_C"/>
</dbReference>
<dbReference type="SUPFAM" id="SSF47384">
    <property type="entry name" value="Homodimeric domain of signal transducing histidine kinase"/>
    <property type="match status" value="1"/>
</dbReference>
<dbReference type="FunFam" id="3.30.565.10:FF:000006">
    <property type="entry name" value="Sensor histidine kinase WalK"/>
    <property type="match status" value="1"/>
</dbReference>
<gene>
    <name evidence="11" type="ORF">A3F35_02055</name>
</gene>
<accession>A0A1G1WPG0</accession>
<dbReference type="SMART" id="SM00388">
    <property type="entry name" value="HisKA"/>
    <property type="match status" value="1"/>
</dbReference>
<dbReference type="InterPro" id="IPR005467">
    <property type="entry name" value="His_kinase_dom"/>
</dbReference>
<dbReference type="Pfam" id="PF02518">
    <property type="entry name" value="HATPase_c"/>
    <property type="match status" value="1"/>
</dbReference>
<dbReference type="InterPro" id="IPR003661">
    <property type="entry name" value="HisK_dim/P_dom"/>
</dbReference>
<dbReference type="InterPro" id="IPR013656">
    <property type="entry name" value="PAS_4"/>
</dbReference>
<keyword evidence="5" id="KW-0418">Kinase</keyword>
<dbReference type="InterPro" id="IPR035965">
    <property type="entry name" value="PAS-like_dom_sf"/>
</dbReference>
<dbReference type="STRING" id="1802603.A3F35_02055"/>
<dbReference type="InterPro" id="IPR036097">
    <property type="entry name" value="HisK_dim/P_sf"/>
</dbReference>
<dbReference type="InterPro" id="IPR036890">
    <property type="entry name" value="HATPase_C_sf"/>
</dbReference>
<evidence type="ECO:0000256" key="5">
    <source>
        <dbReference type="ARBA" id="ARBA00022777"/>
    </source>
</evidence>
<keyword evidence="7" id="KW-0472">Membrane</keyword>
<dbReference type="SUPFAM" id="SSF55874">
    <property type="entry name" value="ATPase domain of HSP90 chaperone/DNA topoisomerase II/histidine kinase"/>
    <property type="match status" value="1"/>
</dbReference>
<evidence type="ECO:0000256" key="3">
    <source>
        <dbReference type="ARBA" id="ARBA00022553"/>
    </source>
</evidence>
<dbReference type="PROSITE" id="PS50113">
    <property type="entry name" value="PAC"/>
    <property type="match status" value="2"/>
</dbReference>
<dbReference type="Gene3D" id="1.10.287.130">
    <property type="match status" value="1"/>
</dbReference>
<feature type="domain" description="Histidine kinase" evidence="8">
    <location>
        <begin position="304"/>
        <end position="528"/>
    </location>
</feature>
<comment type="catalytic activity">
    <reaction evidence="1">
        <text>ATP + protein L-histidine = ADP + protein N-phospho-L-histidine.</text>
        <dbReference type="EC" id="2.7.13.3"/>
    </reaction>
</comment>